<keyword evidence="2" id="KW-0732">Signal</keyword>
<sequence length="138" mass="15525">MMMMMMMAVGPAVIITIGLADWTGRATKATREDAIVGGEGETASDCGKRRDKWKRHEFGDFLTENEVSAALAKAILELCRAEKRPSDPIEFIRVRMLPNNEDLTEIQSYPRRKIIDKTQHRAAQFDSSGGGRQVDRQK</sequence>
<dbReference type="EMBL" id="VUJU01001988">
    <property type="protein sequence ID" value="KAF0762996.1"/>
    <property type="molecule type" value="Genomic_DNA"/>
</dbReference>
<comment type="caution">
    <text evidence="3">The sequence shown here is derived from an EMBL/GenBank/DDBJ whole genome shotgun (WGS) entry which is preliminary data.</text>
</comment>
<evidence type="ECO:0000313" key="3">
    <source>
        <dbReference type="EMBL" id="KAF0762996.1"/>
    </source>
</evidence>
<accession>A0A6G0YXZ3</accession>
<evidence type="ECO:0000256" key="1">
    <source>
        <dbReference type="SAM" id="MobiDB-lite"/>
    </source>
</evidence>
<dbReference type="OrthoDB" id="10506728at2759"/>
<reference evidence="3 4" key="1">
    <citation type="submission" date="2019-08" db="EMBL/GenBank/DDBJ databases">
        <title>Whole genome of Aphis craccivora.</title>
        <authorList>
            <person name="Voronova N.V."/>
            <person name="Shulinski R.S."/>
            <person name="Bandarenka Y.V."/>
            <person name="Zhorov D.G."/>
            <person name="Warner D."/>
        </authorList>
    </citation>
    <scope>NUCLEOTIDE SEQUENCE [LARGE SCALE GENOMIC DNA]</scope>
    <source>
        <strain evidence="3">180601</strain>
        <tissue evidence="3">Whole Body</tissue>
    </source>
</reference>
<feature type="region of interest" description="Disordered" evidence="1">
    <location>
        <begin position="119"/>
        <end position="138"/>
    </location>
</feature>
<feature type="chain" id="PRO_5026266983" evidence="2">
    <location>
        <begin position="21"/>
        <end position="138"/>
    </location>
</feature>
<organism evidence="3 4">
    <name type="scientific">Aphis craccivora</name>
    <name type="common">Cowpea aphid</name>
    <dbReference type="NCBI Taxonomy" id="307492"/>
    <lineage>
        <taxon>Eukaryota</taxon>
        <taxon>Metazoa</taxon>
        <taxon>Ecdysozoa</taxon>
        <taxon>Arthropoda</taxon>
        <taxon>Hexapoda</taxon>
        <taxon>Insecta</taxon>
        <taxon>Pterygota</taxon>
        <taxon>Neoptera</taxon>
        <taxon>Paraneoptera</taxon>
        <taxon>Hemiptera</taxon>
        <taxon>Sternorrhyncha</taxon>
        <taxon>Aphidomorpha</taxon>
        <taxon>Aphidoidea</taxon>
        <taxon>Aphididae</taxon>
        <taxon>Aphidini</taxon>
        <taxon>Aphis</taxon>
        <taxon>Aphis</taxon>
    </lineage>
</organism>
<evidence type="ECO:0000313" key="4">
    <source>
        <dbReference type="Proteomes" id="UP000478052"/>
    </source>
</evidence>
<dbReference type="Proteomes" id="UP000478052">
    <property type="component" value="Unassembled WGS sequence"/>
</dbReference>
<dbReference type="AlphaFoldDB" id="A0A6G0YXZ3"/>
<evidence type="ECO:0000256" key="2">
    <source>
        <dbReference type="SAM" id="SignalP"/>
    </source>
</evidence>
<keyword evidence="4" id="KW-1185">Reference proteome</keyword>
<proteinExistence type="predicted"/>
<feature type="signal peptide" evidence="2">
    <location>
        <begin position="1"/>
        <end position="20"/>
    </location>
</feature>
<gene>
    <name evidence="3" type="ORF">FWK35_00024273</name>
</gene>
<name>A0A6G0YXZ3_APHCR</name>
<protein>
    <submittedName>
        <fullName evidence="3">Uncharacterized protein</fullName>
    </submittedName>
</protein>